<accession>A0A0G4PWE6</accession>
<dbReference type="Gene3D" id="1.25.40.20">
    <property type="entry name" value="Ankyrin repeat-containing domain"/>
    <property type="match status" value="6"/>
</dbReference>
<evidence type="ECO:0000256" key="2">
    <source>
        <dbReference type="ARBA" id="ARBA00023043"/>
    </source>
</evidence>
<protein>
    <submittedName>
        <fullName evidence="5">Ankyrin repeat-containing domain</fullName>
    </submittedName>
</protein>
<feature type="repeat" description="ANK" evidence="3">
    <location>
        <begin position="546"/>
        <end position="578"/>
    </location>
</feature>
<feature type="repeat" description="ANK" evidence="3">
    <location>
        <begin position="345"/>
        <end position="377"/>
    </location>
</feature>
<organism evidence="5 6">
    <name type="scientific">Penicillium camemberti (strain FM 013)</name>
    <dbReference type="NCBI Taxonomy" id="1429867"/>
    <lineage>
        <taxon>Eukaryota</taxon>
        <taxon>Fungi</taxon>
        <taxon>Dikarya</taxon>
        <taxon>Ascomycota</taxon>
        <taxon>Pezizomycotina</taxon>
        <taxon>Eurotiomycetes</taxon>
        <taxon>Eurotiomycetidae</taxon>
        <taxon>Eurotiales</taxon>
        <taxon>Aspergillaceae</taxon>
        <taxon>Penicillium</taxon>
    </lineage>
</organism>
<dbReference type="STRING" id="1429867.A0A0G4PWE6"/>
<dbReference type="PROSITE" id="PS50297">
    <property type="entry name" value="ANK_REP_REGION"/>
    <property type="match status" value="11"/>
</dbReference>
<feature type="repeat" description="ANK" evidence="3">
    <location>
        <begin position="85"/>
        <end position="118"/>
    </location>
</feature>
<dbReference type="InterPro" id="IPR002110">
    <property type="entry name" value="Ankyrin_rpt"/>
</dbReference>
<dbReference type="PROSITE" id="PS50088">
    <property type="entry name" value="ANK_REPEAT"/>
    <property type="match status" value="12"/>
</dbReference>
<evidence type="ECO:0000256" key="3">
    <source>
        <dbReference type="PROSITE-ProRule" id="PRU00023"/>
    </source>
</evidence>
<name>A0A0G4PWE6_PENC3</name>
<dbReference type="SMART" id="SM00248">
    <property type="entry name" value="ANK"/>
    <property type="match status" value="17"/>
</dbReference>
<feature type="repeat" description="ANK" evidence="3">
    <location>
        <begin position="670"/>
        <end position="702"/>
    </location>
</feature>
<dbReference type="PANTHER" id="PTHR24198:SF165">
    <property type="entry name" value="ANKYRIN REPEAT-CONTAINING PROTEIN-RELATED"/>
    <property type="match status" value="1"/>
</dbReference>
<dbReference type="Pfam" id="PF00023">
    <property type="entry name" value="Ank"/>
    <property type="match status" value="1"/>
</dbReference>
<feature type="repeat" description="ANK" evidence="3">
    <location>
        <begin position="119"/>
        <end position="154"/>
    </location>
</feature>
<feature type="repeat" description="ANK" evidence="3">
    <location>
        <begin position="703"/>
        <end position="735"/>
    </location>
</feature>
<feature type="repeat" description="ANK" evidence="3">
    <location>
        <begin position="450"/>
        <end position="482"/>
    </location>
</feature>
<dbReference type="InterPro" id="IPR036770">
    <property type="entry name" value="Ankyrin_rpt-contain_sf"/>
</dbReference>
<feature type="repeat" description="ANK" evidence="3">
    <location>
        <begin position="155"/>
        <end position="187"/>
    </location>
</feature>
<evidence type="ECO:0000313" key="5">
    <source>
        <dbReference type="EMBL" id="CRL30719.1"/>
    </source>
</evidence>
<feature type="region of interest" description="Disordered" evidence="4">
    <location>
        <begin position="1"/>
        <end position="57"/>
    </location>
</feature>
<reference evidence="5 6" key="1">
    <citation type="journal article" date="2014" name="Nat. Commun.">
        <title>Multiple recent horizontal transfers of a large genomic region in cheese making fungi.</title>
        <authorList>
            <person name="Cheeseman K."/>
            <person name="Ropars J."/>
            <person name="Renault P."/>
            <person name="Dupont J."/>
            <person name="Gouzy J."/>
            <person name="Branca A."/>
            <person name="Abraham A.L."/>
            <person name="Ceppi M."/>
            <person name="Conseiller E."/>
            <person name="Debuchy R."/>
            <person name="Malagnac F."/>
            <person name="Goarin A."/>
            <person name="Silar P."/>
            <person name="Lacoste S."/>
            <person name="Sallet E."/>
            <person name="Bensimon A."/>
            <person name="Giraud T."/>
            <person name="Brygoo Y."/>
        </authorList>
    </citation>
    <scope>NUCLEOTIDE SEQUENCE [LARGE SCALE GENOMIC DNA]</scope>
    <source>
        <strain evidence="6">FM 013</strain>
    </source>
</reference>
<feature type="repeat" description="ANK" evidence="3">
    <location>
        <begin position="203"/>
        <end position="235"/>
    </location>
</feature>
<evidence type="ECO:0000256" key="1">
    <source>
        <dbReference type="ARBA" id="ARBA00022737"/>
    </source>
</evidence>
<evidence type="ECO:0000256" key="4">
    <source>
        <dbReference type="SAM" id="MobiDB-lite"/>
    </source>
</evidence>
<keyword evidence="1" id="KW-0677">Repeat</keyword>
<keyword evidence="2 3" id="KW-0040">ANK repeat</keyword>
<proteinExistence type="predicted"/>
<feature type="repeat" description="ANK" evidence="3">
    <location>
        <begin position="378"/>
        <end position="400"/>
    </location>
</feature>
<dbReference type="PANTHER" id="PTHR24198">
    <property type="entry name" value="ANKYRIN REPEAT AND PROTEIN KINASE DOMAIN-CONTAINING PROTEIN"/>
    <property type="match status" value="1"/>
</dbReference>
<dbReference type="Pfam" id="PF12796">
    <property type="entry name" value="Ank_2"/>
    <property type="match status" value="5"/>
</dbReference>
<dbReference type="PRINTS" id="PR01415">
    <property type="entry name" value="ANKYRIN"/>
</dbReference>
<evidence type="ECO:0000313" key="6">
    <source>
        <dbReference type="Proteomes" id="UP000053732"/>
    </source>
</evidence>
<feature type="repeat" description="ANK" evidence="3">
    <location>
        <begin position="417"/>
        <end position="449"/>
    </location>
</feature>
<dbReference type="Proteomes" id="UP000053732">
    <property type="component" value="Unassembled WGS sequence"/>
</dbReference>
<dbReference type="AlphaFoldDB" id="A0A0G4PWE6"/>
<gene>
    <name evidence="5" type="ORF">PCAMFM013_S057g000041</name>
</gene>
<feature type="repeat" description="ANK" evidence="3">
    <location>
        <begin position="736"/>
        <end position="768"/>
    </location>
</feature>
<sequence>MDMKNDMFADLPPHYSDLDDLGHGTPRPPSPSPSYHTIDGRRSPPPPPPEIEHGLEHTVSPPGWFHRVWRTWKGTGRFSAKVGENGYTVLHHVAQIGTVDNIQRLLIRFGLEIDAKTTSGWTPLHMAIVADKSAEAYRTRAFLKAGADPNLNGEKGWNALHLASAYGRVAVVSLLLDHSINVDANVGGGGKMVTKEDAEGNLTTLTAVELAARHGHTQVVTILLDSGASPGSADRTTVLHEAASWGQTEVVSVLLEQRRSGLNGNWKNHRGFTALDCALTQDRGQTAQVLMQQGDLVATLLRKEQNPQHPATLLHVMIRLGCASVLAMLLTKPEYAEEVNTVHVNGLAPLHFTATKGSAEILKQLLEHGADPHMAVGSGWTPLQFAARYGQTEVMAALLEVVRWEDCQSQPAPTVAQGLTPMHLGTCSGETATINLLLRHGWPVDVRSACGHTALHYASMRDQQDAVRLLLQRGANPVARDLEQMTPLLLAAESGHVQVMRQLLHREKEIQQHLPALVGRKIPPSYEQVLVPYLLNGNTHLNKIVDGRTVLHQAAQSGHIAVARFVLRNGVQGSIKDREGRIPAQVAAIRGHIDMVYILDPEPLYQVERLIHNAVRQRKVMQVRSLLTAAPRSLRKRVKAMALAAAALTQQEPLIITLKRSISVDEDQGWGWRPLYMTALRGEEKAMQLLLTHGANPNLKTDAGITPLLQAAEGGRPNLIRLLLGYGADIEERDPMGHTALQVAARCGQGTTVVALLEGGANAHAQDPHGQTALDLALDRGAKRIVESITQFLARRETKQ</sequence>
<dbReference type="SUPFAM" id="SSF48403">
    <property type="entry name" value="Ankyrin repeat"/>
    <property type="match status" value="3"/>
</dbReference>
<dbReference type="EMBL" id="HG793190">
    <property type="protein sequence ID" value="CRL30719.1"/>
    <property type="molecule type" value="Genomic_DNA"/>
</dbReference>
<keyword evidence="6" id="KW-1185">Reference proteome</keyword>